<keyword evidence="7" id="KW-0206">Cytoskeleton</keyword>
<dbReference type="PANTHER" id="PTHR28618">
    <property type="entry name" value="CENTROSOMAL PROTEIN POC5"/>
    <property type="match status" value="1"/>
</dbReference>
<feature type="compositionally biased region" description="Pro residues" evidence="12">
    <location>
        <begin position="313"/>
        <end position="325"/>
    </location>
</feature>
<comment type="function">
    <text evidence="10">Essential for the assembly of the distal half of centrioles, required for centriole elongation. Acts as a negative regulator of centriole elongation.</text>
</comment>
<keyword evidence="8" id="KW-0131">Cell cycle</keyword>
<feature type="region of interest" description="Disordered" evidence="12">
    <location>
        <begin position="26"/>
        <end position="61"/>
    </location>
</feature>
<dbReference type="PANTHER" id="PTHR28618:SF1">
    <property type="entry name" value="CENTROSOMAL PROTEIN POC5"/>
    <property type="match status" value="1"/>
</dbReference>
<dbReference type="InterPro" id="IPR033351">
    <property type="entry name" value="POC5"/>
</dbReference>
<evidence type="ECO:0000256" key="9">
    <source>
        <dbReference type="ARBA" id="ARBA00031694"/>
    </source>
</evidence>
<evidence type="ECO:0000313" key="14">
    <source>
        <dbReference type="Proteomes" id="UP000664859"/>
    </source>
</evidence>
<dbReference type="AlphaFoldDB" id="A0A836CEP7"/>
<dbReference type="GO" id="GO:0005814">
    <property type="term" value="C:centriole"/>
    <property type="evidence" value="ECO:0007669"/>
    <property type="project" value="UniProtKB-SubCell"/>
</dbReference>
<evidence type="ECO:0000256" key="5">
    <source>
        <dbReference type="ARBA" id="ARBA00022737"/>
    </source>
</evidence>
<comment type="caution">
    <text evidence="13">The sequence shown here is derived from an EMBL/GenBank/DDBJ whole genome shotgun (WGS) entry which is preliminary data.</text>
</comment>
<evidence type="ECO:0000256" key="1">
    <source>
        <dbReference type="ARBA" id="ARBA00004114"/>
    </source>
</evidence>
<feature type="compositionally biased region" description="Polar residues" evidence="12">
    <location>
        <begin position="47"/>
        <end position="61"/>
    </location>
</feature>
<name>A0A836CEP7_9STRA</name>
<feature type="coiled-coil region" evidence="11">
    <location>
        <begin position="131"/>
        <end position="160"/>
    </location>
</feature>
<comment type="subcellular location">
    <subcellularLocation>
        <location evidence="1">Cytoplasm</location>
        <location evidence="1">Cytoskeleton</location>
        <location evidence="1">Microtubule organizing center</location>
        <location evidence="1">Centrosome</location>
        <location evidence="1">Centriole</location>
    </subcellularLocation>
</comment>
<keyword evidence="5" id="KW-0677">Repeat</keyword>
<keyword evidence="6 11" id="KW-0175">Coiled coil</keyword>
<evidence type="ECO:0000256" key="4">
    <source>
        <dbReference type="ARBA" id="ARBA00022490"/>
    </source>
</evidence>
<evidence type="ECO:0000256" key="8">
    <source>
        <dbReference type="ARBA" id="ARBA00023306"/>
    </source>
</evidence>
<dbReference type="EMBL" id="JAFCMP010000190">
    <property type="protein sequence ID" value="KAG5183730.1"/>
    <property type="molecule type" value="Genomic_DNA"/>
</dbReference>
<protein>
    <recommendedName>
        <fullName evidence="3">Centrosomal protein POC5</fullName>
    </recommendedName>
    <alternativeName>
        <fullName evidence="9">Protein of centriole 5</fullName>
    </alternativeName>
</protein>
<proteinExistence type="inferred from homology"/>
<accession>A0A836CEP7</accession>
<feature type="region of interest" description="Disordered" evidence="12">
    <location>
        <begin position="308"/>
        <end position="366"/>
    </location>
</feature>
<evidence type="ECO:0000256" key="6">
    <source>
        <dbReference type="ARBA" id="ARBA00023054"/>
    </source>
</evidence>
<keyword evidence="4" id="KW-0963">Cytoplasm</keyword>
<evidence type="ECO:0000256" key="7">
    <source>
        <dbReference type="ARBA" id="ARBA00023212"/>
    </source>
</evidence>
<dbReference type="Proteomes" id="UP000664859">
    <property type="component" value="Unassembled WGS sequence"/>
</dbReference>
<gene>
    <name evidence="13" type="ORF">JKP88DRAFT_348569</name>
</gene>
<evidence type="ECO:0000256" key="2">
    <source>
        <dbReference type="ARBA" id="ARBA00010411"/>
    </source>
</evidence>
<evidence type="ECO:0000256" key="12">
    <source>
        <dbReference type="SAM" id="MobiDB-lite"/>
    </source>
</evidence>
<sequence>MDLDAALEKLKLAGDAAAGQEFEYAFPSSSEGQGDREGLDDFEADSLNGSRYRTEAATPTATAFQDEEGHSMSDTILRVASGQDEDINELAAALRTQFREHVLRTAVDNVVNMKMRMLSDAEAAHARAEAVRAAEAAAAAAREELLLQETRRLQAALEAEQAKRGAMAGKLGTLHLGVLQRARLSCAYQAWRDEMAARRERIRRVTLGFQRTQAALEKRAFLWWRNAARREGVARARAEAAAQLKAVTSKIVARYEATLAAMANDLAAAQASADRERARGMKLEDDLRRALLRGMTVMNMEALGVFHDNRASAPPPPPALSPPARAPATPSRGDVLGGASPGGVRVVASATDMYPRRHGPPPPYHR</sequence>
<organism evidence="13 14">
    <name type="scientific">Tribonema minus</name>
    <dbReference type="NCBI Taxonomy" id="303371"/>
    <lineage>
        <taxon>Eukaryota</taxon>
        <taxon>Sar</taxon>
        <taxon>Stramenopiles</taxon>
        <taxon>Ochrophyta</taxon>
        <taxon>PX clade</taxon>
        <taxon>Xanthophyceae</taxon>
        <taxon>Tribonematales</taxon>
        <taxon>Tribonemataceae</taxon>
        <taxon>Tribonema</taxon>
    </lineage>
</organism>
<evidence type="ECO:0000256" key="11">
    <source>
        <dbReference type="SAM" id="Coils"/>
    </source>
</evidence>
<evidence type="ECO:0000256" key="10">
    <source>
        <dbReference type="ARBA" id="ARBA00049959"/>
    </source>
</evidence>
<comment type="similarity">
    <text evidence="2">Belongs to the POC5 family.</text>
</comment>
<reference evidence="13" key="1">
    <citation type="submission" date="2021-02" db="EMBL/GenBank/DDBJ databases">
        <title>First Annotated Genome of the Yellow-green Alga Tribonema minus.</title>
        <authorList>
            <person name="Mahan K.M."/>
        </authorList>
    </citation>
    <scope>NUCLEOTIDE SEQUENCE</scope>
    <source>
        <strain evidence="13">UTEX B ZZ1240</strain>
    </source>
</reference>
<evidence type="ECO:0000256" key="3">
    <source>
        <dbReference type="ARBA" id="ARBA00014910"/>
    </source>
</evidence>
<feature type="compositionally biased region" description="Basic residues" evidence="12">
    <location>
        <begin position="356"/>
        <end position="366"/>
    </location>
</feature>
<evidence type="ECO:0000313" key="13">
    <source>
        <dbReference type="EMBL" id="KAG5183730.1"/>
    </source>
</evidence>
<keyword evidence="14" id="KW-1185">Reference proteome</keyword>